<organism evidence="1 2">
    <name type="scientific">Pyrus ussuriensis x Pyrus communis</name>
    <dbReference type="NCBI Taxonomy" id="2448454"/>
    <lineage>
        <taxon>Eukaryota</taxon>
        <taxon>Viridiplantae</taxon>
        <taxon>Streptophyta</taxon>
        <taxon>Embryophyta</taxon>
        <taxon>Tracheophyta</taxon>
        <taxon>Spermatophyta</taxon>
        <taxon>Magnoliopsida</taxon>
        <taxon>eudicotyledons</taxon>
        <taxon>Gunneridae</taxon>
        <taxon>Pentapetalae</taxon>
        <taxon>rosids</taxon>
        <taxon>fabids</taxon>
        <taxon>Rosales</taxon>
        <taxon>Rosaceae</taxon>
        <taxon>Amygdaloideae</taxon>
        <taxon>Maleae</taxon>
        <taxon>Pyrus</taxon>
    </lineage>
</organism>
<proteinExistence type="predicted"/>
<reference evidence="1 2" key="1">
    <citation type="submission" date="2019-09" db="EMBL/GenBank/DDBJ databases">
        <authorList>
            <person name="Ou C."/>
        </authorList>
    </citation>
    <scope>NUCLEOTIDE SEQUENCE [LARGE SCALE GENOMIC DNA]</scope>
    <source>
        <strain evidence="1">S2</strain>
        <tissue evidence="1">Leaf</tissue>
    </source>
</reference>
<dbReference type="AlphaFoldDB" id="A0A5N5HXQ7"/>
<dbReference type="Proteomes" id="UP000327157">
    <property type="component" value="Chromosome 12"/>
</dbReference>
<dbReference type="EMBL" id="SMOL01000143">
    <property type="protein sequence ID" value="KAB2631583.1"/>
    <property type="molecule type" value="Genomic_DNA"/>
</dbReference>
<comment type="caution">
    <text evidence="1">The sequence shown here is derived from an EMBL/GenBank/DDBJ whole genome shotgun (WGS) entry which is preliminary data.</text>
</comment>
<gene>
    <name evidence="1" type="ORF">D8674_009102</name>
</gene>
<evidence type="ECO:0000313" key="2">
    <source>
        <dbReference type="Proteomes" id="UP000327157"/>
    </source>
</evidence>
<reference evidence="2" key="2">
    <citation type="submission" date="2019-10" db="EMBL/GenBank/DDBJ databases">
        <title>A de novo genome assembly of a pear dwarfing rootstock.</title>
        <authorList>
            <person name="Wang F."/>
            <person name="Wang J."/>
            <person name="Li S."/>
            <person name="Zhang Y."/>
            <person name="Fang M."/>
            <person name="Ma L."/>
            <person name="Zhao Y."/>
            <person name="Jiang S."/>
        </authorList>
    </citation>
    <scope>NUCLEOTIDE SEQUENCE [LARGE SCALE GENOMIC DNA]</scope>
</reference>
<protein>
    <submittedName>
        <fullName evidence="1">Uncharacterized protein</fullName>
    </submittedName>
</protein>
<name>A0A5N5HXQ7_9ROSA</name>
<accession>A0A5N5HXQ7</accession>
<keyword evidence="2" id="KW-1185">Reference proteome</keyword>
<reference evidence="1 2" key="3">
    <citation type="submission" date="2019-11" db="EMBL/GenBank/DDBJ databases">
        <title>A de novo genome assembly of a pear dwarfing rootstock.</title>
        <authorList>
            <person name="Wang F."/>
            <person name="Wang J."/>
            <person name="Li S."/>
            <person name="Zhang Y."/>
            <person name="Fang M."/>
            <person name="Ma L."/>
            <person name="Zhao Y."/>
            <person name="Jiang S."/>
        </authorList>
    </citation>
    <scope>NUCLEOTIDE SEQUENCE [LARGE SCALE GENOMIC DNA]</scope>
    <source>
        <strain evidence="1">S2</strain>
        <tissue evidence="1">Leaf</tissue>
    </source>
</reference>
<sequence length="83" mass="9494">MGGRQGGRIGGSISSRVFWDSCSLQRERWENSMASSGFLSHAEREMGDVWGKGEAFLPFLRCCKTIQSRRETKRKKKEKKLNP</sequence>
<evidence type="ECO:0000313" key="1">
    <source>
        <dbReference type="EMBL" id="KAB2631583.1"/>
    </source>
</evidence>